<dbReference type="PANTHER" id="PTHR30231">
    <property type="entry name" value="DNA POLYMERASE III SUBUNIT EPSILON"/>
    <property type="match status" value="1"/>
</dbReference>
<evidence type="ECO:0000256" key="2">
    <source>
        <dbReference type="ARBA" id="ARBA00022695"/>
    </source>
</evidence>
<dbReference type="NCBIfam" id="TIGR01407">
    <property type="entry name" value="dinG_rel"/>
    <property type="match status" value="1"/>
</dbReference>
<dbReference type="InterPro" id="IPR012337">
    <property type="entry name" value="RNaseH-like_sf"/>
</dbReference>
<keyword evidence="2 13" id="KW-0548">Nucleotidyltransferase</keyword>
<dbReference type="InterPro" id="IPR006555">
    <property type="entry name" value="ATP-dep_Helicase_C"/>
</dbReference>
<comment type="similarity">
    <text evidence="10 11">Belongs to the helicase family. DinG subfamily. Type 2 sub-subfamily.</text>
</comment>
<dbReference type="CDD" id="cd06127">
    <property type="entry name" value="DEDDh"/>
    <property type="match status" value="1"/>
</dbReference>
<dbReference type="SMART" id="SM00479">
    <property type="entry name" value="EXOIII"/>
    <property type="match status" value="1"/>
</dbReference>
<dbReference type="EC" id="3.1.-.-" evidence="10 11"/>
<evidence type="ECO:0000256" key="6">
    <source>
        <dbReference type="ARBA" id="ARBA00022801"/>
    </source>
</evidence>
<keyword evidence="1 13" id="KW-0808">Transferase</keyword>
<dbReference type="RefSeq" id="WP_069775631.1">
    <property type="nucleotide sequence ID" value="NZ_CP017151.1"/>
</dbReference>
<reference evidence="13 14" key="1">
    <citation type="submission" date="2016-09" db="EMBL/GenBank/DDBJ databases">
        <title>Genome Sequence of the Lactobacillus fermentum strain NCC2970 (CNCM I-5068).</title>
        <authorList>
            <person name="Barretto C."/>
            <person name="Ngom-Bru C."/>
            <person name="Genevaz A."/>
            <person name="Fournier C."/>
            <person name="Moine D."/>
            <person name="Kassam M."/>
            <person name="Iltis A."/>
            <person name="Sagory-Zalkind P."/>
            <person name="Faucherand G."/>
            <person name="Descombes P."/>
            <person name="Duboux S."/>
        </authorList>
    </citation>
    <scope>NUCLEOTIDE SEQUENCE [LARGE SCALE GENOMIC DNA]</scope>
    <source>
        <strain evidence="13 14">NCC2970</strain>
    </source>
</reference>
<evidence type="ECO:0000313" key="14">
    <source>
        <dbReference type="Proteomes" id="UP000094714"/>
    </source>
</evidence>
<dbReference type="PROSITE" id="PS51193">
    <property type="entry name" value="HELICASE_ATP_BIND_2"/>
    <property type="match status" value="1"/>
</dbReference>
<dbReference type="InterPro" id="IPR011545">
    <property type="entry name" value="DEAD/DEAH_box_helicase_dom"/>
</dbReference>
<evidence type="ECO:0000256" key="7">
    <source>
        <dbReference type="ARBA" id="ARBA00022839"/>
    </source>
</evidence>
<dbReference type="GO" id="GO:0003677">
    <property type="term" value="F:DNA binding"/>
    <property type="evidence" value="ECO:0007669"/>
    <property type="project" value="InterPro"/>
</dbReference>
<dbReference type="Proteomes" id="UP000094714">
    <property type="component" value="Chromosome"/>
</dbReference>
<evidence type="ECO:0000256" key="8">
    <source>
        <dbReference type="ARBA" id="ARBA00022840"/>
    </source>
</evidence>
<keyword evidence="6 10" id="KW-0378">Hydrolase</keyword>
<proteinExistence type="inferred from homology"/>
<keyword evidence="8 10" id="KW-0067">ATP-binding</keyword>
<accession>A0A1D7ZUX5</accession>
<keyword evidence="9 13" id="KW-0239">DNA-directed DNA polymerase</keyword>
<dbReference type="SMART" id="SM00491">
    <property type="entry name" value="HELICc2"/>
    <property type="match status" value="1"/>
</dbReference>
<dbReference type="NCBIfam" id="TIGR00573">
    <property type="entry name" value="dnaq"/>
    <property type="match status" value="1"/>
</dbReference>
<dbReference type="GO" id="GO:0016818">
    <property type="term" value="F:hydrolase activity, acting on acid anhydrides, in phosphorus-containing anhydrides"/>
    <property type="evidence" value="ECO:0007669"/>
    <property type="project" value="InterPro"/>
</dbReference>
<evidence type="ECO:0000256" key="11">
    <source>
        <dbReference type="RuleBase" id="RU364106"/>
    </source>
</evidence>
<dbReference type="Pfam" id="PF00929">
    <property type="entry name" value="RNase_T"/>
    <property type="match status" value="1"/>
</dbReference>
<dbReference type="SUPFAM" id="SSF52540">
    <property type="entry name" value="P-loop containing nucleoside triphosphate hydrolases"/>
    <property type="match status" value="2"/>
</dbReference>
<feature type="binding site" evidence="10">
    <location>
        <begin position="292"/>
        <end position="299"/>
    </location>
    <ligand>
        <name>ATP</name>
        <dbReference type="ChEBI" id="CHEBI:30616"/>
    </ligand>
</feature>
<dbReference type="GO" id="GO:0005829">
    <property type="term" value="C:cytosol"/>
    <property type="evidence" value="ECO:0007669"/>
    <property type="project" value="TreeGrafter"/>
</dbReference>
<feature type="domain" description="Helicase ATP-binding" evidence="12">
    <location>
        <begin position="254"/>
        <end position="538"/>
    </location>
</feature>
<sequence length="946" mass="105283">MVSLAKKKRRGPVYAVVDLETTGTSVKTGSRIIQIGCVLVQDGQVINEFETKINPRTVVPLTIEQLTGIKNKDVKDAPLFEDVAPTLKSLLDDTIFVAHNVNFDFPFLNAEFERAGEAPLTIPAIDTVTLSQILMPTAPSFRLRDLTSYLAIDHDQPHSAVSDAVATAHLLIELLKRLADLPTITLQSIVDLQLTLPQKTAWLFERELAKRAVEPQPLKEELYVSNGLVLHKVRPVSVPTAQVAGKYPATKRQKKYLFGDDLAYRPLQSKMMNAIYNQFSQDEPVRQLVLEAGTGTGKTLGYLLPLAYLTYPDHRIVVSTATNLLQQQVAKQTVAILNDHLPFQLTAVVVKGNDHYLSIDRFAHSLAVHEDSQLAQALKARMLVWLLETTTGDLDELNLNAQQAAYFIEVRHRGVRTLNKQSPFYQDDFLVRRARQVATANIIITNHAYLVAHPAELGGDDRGAFLVVDEAQHLSRAVLRQSRQTLTFARVMMILHQLQNLVNQTGEQNLVTLFENLPLGAYNVELLASDLRELEGRLVDFQQALYGLVKGGQDGELVEQAIDNRQLAGMLAPTNPLMVGLEQALSAINLHFTALNHLFSSRSETWLATDRYLMTQFASQLAGLKEATRMIKEAGQLLASQPEACVFWLTIRQGDEQSTLKLSGGLLVANHYLSREVYPHFLNHLFVGATLFTSGRSAYIFNQLDLDRKQVRVKRFASPFDYGQNARLFVAKDAPAPGATAGEDYIDYLAKMIYQLATKTQCQTMVLFNSLLTIEQVYAKLRNTDLFNQRDILAQGISGNREKLLKQFATGTNSLLMGAASFWEGIDLPKEQLELLVVTRLPFDSPNDVINRAQSALLKAAGKNPFYQVELPKATTRLRQGLGRLLRTPQDRGVAVVLDPRLVTKRYGKTIQAALPSDLPVIAESSDLIVVKTKKFLKGPESATNE</sequence>
<dbReference type="GO" id="GO:0004386">
    <property type="term" value="F:helicase activity"/>
    <property type="evidence" value="ECO:0007669"/>
    <property type="project" value="InterPro"/>
</dbReference>
<name>A0A1D7ZUX5_LIMFE</name>
<dbReference type="GO" id="GO:0045004">
    <property type="term" value="P:DNA replication proofreading"/>
    <property type="evidence" value="ECO:0007669"/>
    <property type="project" value="TreeGrafter"/>
</dbReference>
<dbReference type="GO" id="GO:0003887">
    <property type="term" value="F:DNA-directed DNA polymerase activity"/>
    <property type="evidence" value="ECO:0007669"/>
    <property type="project" value="UniProtKB-KW"/>
</dbReference>
<dbReference type="PANTHER" id="PTHR30231:SF41">
    <property type="entry name" value="DNA POLYMERASE III SUBUNIT EPSILON"/>
    <property type="match status" value="1"/>
</dbReference>
<dbReference type="Pfam" id="PF00270">
    <property type="entry name" value="DEAD"/>
    <property type="match status" value="1"/>
</dbReference>
<evidence type="ECO:0000259" key="12">
    <source>
        <dbReference type="PROSITE" id="PS51193"/>
    </source>
</evidence>
<comment type="function">
    <text evidence="10 11">3'-5' exonuclease.</text>
</comment>
<keyword evidence="3" id="KW-0235">DNA replication</keyword>
<dbReference type="Gene3D" id="3.30.420.10">
    <property type="entry name" value="Ribonuclease H-like superfamily/Ribonuclease H"/>
    <property type="match status" value="1"/>
</dbReference>
<evidence type="ECO:0000313" key="13">
    <source>
        <dbReference type="EMBL" id="AOR73683.1"/>
    </source>
</evidence>
<dbReference type="FunFam" id="3.30.420.10:FF:000045">
    <property type="entry name" value="3'-5' exonuclease DinG"/>
    <property type="match status" value="1"/>
</dbReference>
<dbReference type="PATRIC" id="fig|1613.112.peg.217"/>
<keyword evidence="4 10" id="KW-0540">Nuclease</keyword>
<feature type="short sequence motif" description="DEAH box" evidence="10">
    <location>
        <begin position="469"/>
        <end position="472"/>
    </location>
</feature>
<keyword evidence="5 10" id="KW-0547">Nucleotide-binding</keyword>
<evidence type="ECO:0000256" key="5">
    <source>
        <dbReference type="ARBA" id="ARBA00022741"/>
    </source>
</evidence>
<evidence type="ECO:0000256" key="3">
    <source>
        <dbReference type="ARBA" id="ARBA00022705"/>
    </source>
</evidence>
<evidence type="ECO:0000256" key="4">
    <source>
        <dbReference type="ARBA" id="ARBA00022722"/>
    </source>
</evidence>
<dbReference type="InterPro" id="IPR027417">
    <property type="entry name" value="P-loop_NTPase"/>
</dbReference>
<protein>
    <recommendedName>
        <fullName evidence="10 11">3'-5' exonuclease DinG</fullName>
        <ecNumber evidence="10 11">3.1.-.-</ecNumber>
    </recommendedName>
</protein>
<evidence type="ECO:0000256" key="9">
    <source>
        <dbReference type="ARBA" id="ARBA00022932"/>
    </source>
</evidence>
<dbReference type="GO" id="GO:0008408">
    <property type="term" value="F:3'-5' exonuclease activity"/>
    <property type="evidence" value="ECO:0007669"/>
    <property type="project" value="UniProtKB-UniRule"/>
</dbReference>
<dbReference type="Pfam" id="PF13307">
    <property type="entry name" value="Helicase_C_2"/>
    <property type="match status" value="1"/>
</dbReference>
<organism evidence="13 14">
    <name type="scientific">Limosilactobacillus fermentum</name>
    <name type="common">Lactobacillus fermentum</name>
    <dbReference type="NCBI Taxonomy" id="1613"/>
    <lineage>
        <taxon>Bacteria</taxon>
        <taxon>Bacillati</taxon>
        <taxon>Bacillota</taxon>
        <taxon>Bacilli</taxon>
        <taxon>Lactobacillales</taxon>
        <taxon>Lactobacillaceae</taxon>
        <taxon>Limosilactobacillus</taxon>
    </lineage>
</organism>
<dbReference type="InterPro" id="IPR014013">
    <property type="entry name" value="Helic_SF1/SF2_ATP-bd_DinG/Rad3"/>
</dbReference>
<dbReference type="InterPro" id="IPR013520">
    <property type="entry name" value="Ribonucl_H"/>
</dbReference>
<dbReference type="Gene3D" id="3.40.50.300">
    <property type="entry name" value="P-loop containing nucleotide triphosphate hydrolases"/>
    <property type="match status" value="2"/>
</dbReference>
<dbReference type="EMBL" id="CP017151">
    <property type="protein sequence ID" value="AOR73683.1"/>
    <property type="molecule type" value="Genomic_DNA"/>
</dbReference>
<dbReference type="InterPro" id="IPR036397">
    <property type="entry name" value="RNaseH_sf"/>
</dbReference>
<dbReference type="InterPro" id="IPR006054">
    <property type="entry name" value="DnaQ"/>
</dbReference>
<gene>
    <name evidence="10 11" type="primary">dinG</name>
    <name evidence="13" type="ORF">LACFE_CDS0204</name>
</gene>
<dbReference type="AlphaFoldDB" id="A0A1D7ZUX5"/>
<evidence type="ECO:0000256" key="1">
    <source>
        <dbReference type="ARBA" id="ARBA00022679"/>
    </source>
</evidence>
<dbReference type="SUPFAM" id="SSF53098">
    <property type="entry name" value="Ribonuclease H-like"/>
    <property type="match status" value="1"/>
</dbReference>
<keyword evidence="7 10" id="KW-0269">Exonuclease</keyword>
<dbReference type="GO" id="GO:0005524">
    <property type="term" value="F:ATP binding"/>
    <property type="evidence" value="ECO:0007669"/>
    <property type="project" value="UniProtKB-UniRule"/>
</dbReference>
<dbReference type="HAMAP" id="MF_02206">
    <property type="entry name" value="DinG_exonucl"/>
    <property type="match status" value="1"/>
</dbReference>
<dbReference type="InterPro" id="IPR006310">
    <property type="entry name" value="DinG"/>
</dbReference>
<evidence type="ECO:0000256" key="10">
    <source>
        <dbReference type="HAMAP-Rule" id="MF_02206"/>
    </source>
</evidence>